<evidence type="ECO:0000256" key="1">
    <source>
        <dbReference type="ARBA" id="ARBA00004611"/>
    </source>
</evidence>
<sequence length="282" mass="32545">MEVGQLSESLEYVSCSGVFIRPEKLEFLKNSLVVLQKENHFKKTYYWGKIIGSENDYHIAYGYIKDCIKDQIYYYSFNCLDWLLLPKVTRTARVLTPLASNLFQGNPSNVSIIDLADELFIHNLNEVTNILESPISKNLKEEDRLAVTIDMINKQTMVIPRGSLLRCQEGDIVENPAFSGCLNLRESVQLKSYLHARLPQAKCNDNLLKIYDYNYCLDFLDSIYADIPEKSWNLQLLSKNNTIILQNLCWPGMTFYHITNSPYYGSIYVGNGKRNFNVPFMV</sequence>
<protein>
    <recommendedName>
        <fullName evidence="10">Radial spoke head protein 9 homolog</fullName>
    </recommendedName>
</protein>
<dbReference type="GO" id="GO:0035082">
    <property type="term" value="P:axoneme assembly"/>
    <property type="evidence" value="ECO:0007669"/>
    <property type="project" value="InterPro"/>
</dbReference>
<gene>
    <name evidence="11" type="ORF">PV327_008057</name>
</gene>
<evidence type="ECO:0000313" key="11">
    <source>
        <dbReference type="EMBL" id="KAK0179251.1"/>
    </source>
</evidence>
<dbReference type="GO" id="GO:0005930">
    <property type="term" value="C:axoneme"/>
    <property type="evidence" value="ECO:0007669"/>
    <property type="project" value="TreeGrafter"/>
</dbReference>
<dbReference type="GO" id="GO:0060294">
    <property type="term" value="P:cilium movement involved in cell motility"/>
    <property type="evidence" value="ECO:0007669"/>
    <property type="project" value="TreeGrafter"/>
</dbReference>
<proteinExistence type="inferred from homology"/>
<evidence type="ECO:0000256" key="10">
    <source>
        <dbReference type="ARBA" id="ARBA00041080"/>
    </source>
</evidence>
<keyword evidence="4" id="KW-0282">Flagellum</keyword>
<keyword evidence="7" id="KW-0966">Cell projection</keyword>
<evidence type="ECO:0000256" key="3">
    <source>
        <dbReference type="ARBA" id="ARBA00022794"/>
    </source>
</evidence>
<dbReference type="GO" id="GO:0044458">
    <property type="term" value="P:motile cilium assembly"/>
    <property type="evidence" value="ECO:0007669"/>
    <property type="project" value="TreeGrafter"/>
</dbReference>
<evidence type="ECO:0000256" key="4">
    <source>
        <dbReference type="ARBA" id="ARBA00022846"/>
    </source>
</evidence>
<dbReference type="InterPro" id="IPR055316">
    <property type="entry name" value="RSP9"/>
</dbReference>
<dbReference type="AlphaFoldDB" id="A0AA39G175"/>
<dbReference type="PANTHER" id="PTHR22069:SF0">
    <property type="entry name" value="RADIAL SPOKE HEAD PROTEIN 9 HOMOLOG"/>
    <property type="match status" value="1"/>
</dbReference>
<evidence type="ECO:0000313" key="12">
    <source>
        <dbReference type="Proteomes" id="UP001168972"/>
    </source>
</evidence>
<evidence type="ECO:0000256" key="8">
    <source>
        <dbReference type="ARBA" id="ARBA00037822"/>
    </source>
</evidence>
<comment type="caution">
    <text evidence="11">The sequence shown here is derived from an EMBL/GenBank/DDBJ whole genome shotgun (WGS) entry which is preliminary data.</text>
</comment>
<organism evidence="11 12">
    <name type="scientific">Microctonus hyperodae</name>
    <name type="common">Parasitoid wasp</name>
    <dbReference type="NCBI Taxonomy" id="165561"/>
    <lineage>
        <taxon>Eukaryota</taxon>
        <taxon>Metazoa</taxon>
        <taxon>Ecdysozoa</taxon>
        <taxon>Arthropoda</taxon>
        <taxon>Hexapoda</taxon>
        <taxon>Insecta</taxon>
        <taxon>Pterygota</taxon>
        <taxon>Neoptera</taxon>
        <taxon>Endopterygota</taxon>
        <taxon>Hymenoptera</taxon>
        <taxon>Apocrita</taxon>
        <taxon>Ichneumonoidea</taxon>
        <taxon>Braconidae</taxon>
        <taxon>Euphorinae</taxon>
        <taxon>Microctonus</taxon>
    </lineage>
</organism>
<dbReference type="Proteomes" id="UP001168972">
    <property type="component" value="Unassembled WGS sequence"/>
</dbReference>
<keyword evidence="3" id="KW-0970">Cilium biogenesis/degradation</keyword>
<evidence type="ECO:0000256" key="7">
    <source>
        <dbReference type="ARBA" id="ARBA00023273"/>
    </source>
</evidence>
<keyword evidence="2" id="KW-0963">Cytoplasm</keyword>
<evidence type="ECO:0000256" key="2">
    <source>
        <dbReference type="ARBA" id="ARBA00022490"/>
    </source>
</evidence>
<reference evidence="11" key="2">
    <citation type="submission" date="2023-03" db="EMBL/GenBank/DDBJ databases">
        <authorList>
            <person name="Inwood S.N."/>
            <person name="Skelly J.G."/>
            <person name="Guhlin J."/>
            <person name="Harrop T.W.R."/>
            <person name="Goldson S.G."/>
            <person name="Dearden P.K."/>
        </authorList>
    </citation>
    <scope>NUCLEOTIDE SEQUENCE</scope>
    <source>
        <strain evidence="11">Lincoln</strain>
        <tissue evidence="11">Whole body</tissue>
    </source>
</reference>
<accession>A0AA39G175</accession>
<comment type="similarity">
    <text evidence="9">Belongs to the flagellar radial spoke RSP9 family.</text>
</comment>
<keyword evidence="12" id="KW-1185">Reference proteome</keyword>
<dbReference type="GO" id="GO:0060091">
    <property type="term" value="C:kinocilium"/>
    <property type="evidence" value="ECO:0007669"/>
    <property type="project" value="UniProtKB-SubCell"/>
</dbReference>
<evidence type="ECO:0000256" key="6">
    <source>
        <dbReference type="ARBA" id="ARBA00023212"/>
    </source>
</evidence>
<reference evidence="11" key="1">
    <citation type="journal article" date="2023" name="bioRxiv">
        <title>Scaffold-level genome assemblies of two parasitoid biocontrol wasps reveal the parthenogenesis mechanism and an associated novel virus.</title>
        <authorList>
            <person name="Inwood S."/>
            <person name="Skelly J."/>
            <person name="Guhlin J."/>
            <person name="Harrop T."/>
            <person name="Goldson S."/>
            <person name="Dearden P."/>
        </authorList>
    </citation>
    <scope>NUCLEOTIDE SEQUENCE</scope>
    <source>
        <strain evidence="11">Lincoln</strain>
        <tissue evidence="11">Whole body</tissue>
    </source>
</reference>
<comment type="subcellular location">
    <subcellularLocation>
        <location evidence="8">Cell projection</location>
        <location evidence="8">Kinocilium</location>
    </subcellularLocation>
    <subcellularLocation>
        <location evidence="1">Cytoplasm</location>
        <location evidence="1">Cytoskeleton</location>
        <location evidence="1">Flagellum axoneme</location>
    </subcellularLocation>
</comment>
<keyword evidence="6" id="KW-0206">Cytoskeleton</keyword>
<name>A0AA39G175_MICHY</name>
<dbReference type="EMBL" id="JAQQBR010000004">
    <property type="protein sequence ID" value="KAK0179251.1"/>
    <property type="molecule type" value="Genomic_DNA"/>
</dbReference>
<keyword evidence="5" id="KW-0969">Cilium</keyword>
<evidence type="ECO:0000256" key="9">
    <source>
        <dbReference type="ARBA" id="ARBA00038319"/>
    </source>
</evidence>
<evidence type="ECO:0000256" key="5">
    <source>
        <dbReference type="ARBA" id="ARBA00023069"/>
    </source>
</evidence>
<dbReference type="PANTHER" id="PTHR22069">
    <property type="entry name" value="MITOCHONDRIAL RIBOSOMAL PROTEIN S18"/>
    <property type="match status" value="1"/>
</dbReference>